<accession>A0A653CXN6</accession>
<gene>
    <name evidence="2" type="ORF">CALMAC_LOCUS12709</name>
</gene>
<dbReference type="Proteomes" id="UP000410492">
    <property type="component" value="Unassembled WGS sequence"/>
</dbReference>
<sequence>MKLSSNVVAVLFVVAALFCGCLATFDHSDCAIFGNVCIQICIHGTEAEFPDCMKKCWKWTDICHERCQ</sequence>
<feature type="signal peptide" evidence="1">
    <location>
        <begin position="1"/>
        <end position="23"/>
    </location>
</feature>
<evidence type="ECO:0000313" key="2">
    <source>
        <dbReference type="EMBL" id="VEN52675.1"/>
    </source>
</evidence>
<dbReference type="AlphaFoldDB" id="A0A653CXN6"/>
<reference evidence="2 3" key="1">
    <citation type="submission" date="2019-01" db="EMBL/GenBank/DDBJ databases">
        <authorList>
            <person name="Sayadi A."/>
        </authorList>
    </citation>
    <scope>NUCLEOTIDE SEQUENCE [LARGE SCALE GENOMIC DNA]</scope>
</reference>
<feature type="chain" id="PRO_5025013553" evidence="1">
    <location>
        <begin position="24"/>
        <end position="68"/>
    </location>
</feature>
<evidence type="ECO:0000256" key="1">
    <source>
        <dbReference type="SAM" id="SignalP"/>
    </source>
</evidence>
<keyword evidence="1" id="KW-0732">Signal</keyword>
<proteinExistence type="predicted"/>
<dbReference type="PROSITE" id="PS51257">
    <property type="entry name" value="PROKAR_LIPOPROTEIN"/>
    <property type="match status" value="1"/>
</dbReference>
<protein>
    <submittedName>
        <fullName evidence="2">Uncharacterized protein</fullName>
    </submittedName>
</protein>
<organism evidence="2 3">
    <name type="scientific">Callosobruchus maculatus</name>
    <name type="common">Southern cowpea weevil</name>
    <name type="synonym">Pulse bruchid</name>
    <dbReference type="NCBI Taxonomy" id="64391"/>
    <lineage>
        <taxon>Eukaryota</taxon>
        <taxon>Metazoa</taxon>
        <taxon>Ecdysozoa</taxon>
        <taxon>Arthropoda</taxon>
        <taxon>Hexapoda</taxon>
        <taxon>Insecta</taxon>
        <taxon>Pterygota</taxon>
        <taxon>Neoptera</taxon>
        <taxon>Endopterygota</taxon>
        <taxon>Coleoptera</taxon>
        <taxon>Polyphaga</taxon>
        <taxon>Cucujiformia</taxon>
        <taxon>Chrysomeloidea</taxon>
        <taxon>Chrysomelidae</taxon>
        <taxon>Bruchinae</taxon>
        <taxon>Bruchini</taxon>
        <taxon>Callosobruchus</taxon>
    </lineage>
</organism>
<dbReference type="EMBL" id="CAACVG010009240">
    <property type="protein sequence ID" value="VEN52675.1"/>
    <property type="molecule type" value="Genomic_DNA"/>
</dbReference>
<keyword evidence="3" id="KW-1185">Reference proteome</keyword>
<evidence type="ECO:0000313" key="3">
    <source>
        <dbReference type="Proteomes" id="UP000410492"/>
    </source>
</evidence>
<name>A0A653CXN6_CALMS</name>